<feature type="transmembrane region" description="Helical" evidence="10">
    <location>
        <begin position="15"/>
        <end position="34"/>
    </location>
</feature>
<dbReference type="InterPro" id="IPR050173">
    <property type="entry name" value="ABC_transporter_C-like"/>
</dbReference>
<evidence type="ECO:0000256" key="9">
    <source>
        <dbReference type="SAM" id="MobiDB-lite"/>
    </source>
</evidence>
<dbReference type="InterPro" id="IPR003593">
    <property type="entry name" value="AAA+_ATPase"/>
</dbReference>
<dbReference type="InterPro" id="IPR003439">
    <property type="entry name" value="ABC_transporter-like_ATP-bd"/>
</dbReference>
<dbReference type="SMART" id="SM00382">
    <property type="entry name" value="AAA"/>
    <property type="match status" value="1"/>
</dbReference>
<feature type="transmembrane region" description="Helical" evidence="10">
    <location>
        <begin position="218"/>
        <end position="238"/>
    </location>
</feature>
<keyword evidence="7 10" id="KW-1133">Transmembrane helix</keyword>
<evidence type="ECO:0000313" key="14">
    <source>
        <dbReference type="Proteomes" id="UP000678393"/>
    </source>
</evidence>
<feature type="transmembrane region" description="Helical" evidence="10">
    <location>
        <begin position="177"/>
        <end position="206"/>
    </location>
</feature>
<keyword evidence="8 10" id="KW-0472">Membrane</keyword>
<keyword evidence="6" id="KW-0067">ATP-binding</keyword>
<evidence type="ECO:0000256" key="2">
    <source>
        <dbReference type="ARBA" id="ARBA00022448"/>
    </source>
</evidence>
<evidence type="ECO:0000313" key="13">
    <source>
        <dbReference type="EMBL" id="CAG5126909.1"/>
    </source>
</evidence>
<keyword evidence="3 10" id="KW-0812">Transmembrane</keyword>
<feature type="region of interest" description="Disordered" evidence="9">
    <location>
        <begin position="501"/>
        <end position="541"/>
    </location>
</feature>
<evidence type="ECO:0000256" key="7">
    <source>
        <dbReference type="ARBA" id="ARBA00022989"/>
    </source>
</evidence>
<dbReference type="GO" id="GO:0005524">
    <property type="term" value="F:ATP binding"/>
    <property type="evidence" value="ECO:0007669"/>
    <property type="project" value="UniProtKB-KW"/>
</dbReference>
<feature type="transmembrane region" description="Helical" evidence="10">
    <location>
        <begin position="602"/>
        <end position="624"/>
    </location>
</feature>
<feature type="non-terminal residue" evidence="13">
    <location>
        <position position="626"/>
    </location>
</feature>
<feature type="transmembrane region" description="Helical" evidence="10">
    <location>
        <begin position="95"/>
        <end position="118"/>
    </location>
</feature>
<dbReference type="PROSITE" id="PS50929">
    <property type="entry name" value="ABC_TM1F"/>
    <property type="match status" value="1"/>
</dbReference>
<evidence type="ECO:0000256" key="1">
    <source>
        <dbReference type="ARBA" id="ARBA00004128"/>
    </source>
</evidence>
<dbReference type="AlphaFoldDB" id="A0A8S3ZCL6"/>
<dbReference type="SUPFAM" id="SSF52540">
    <property type="entry name" value="P-loop containing nucleoside triphosphate hydrolases"/>
    <property type="match status" value="1"/>
</dbReference>
<sequence>LLIDTLQQSRPDRRWIVYCVCFILWTTNTFKSFILSQSRYSSTVLATHMKTVLLSAIYKKALFMCYTSRKNYTVGEIVNLMSVDCQRIQYSHSSLCLGLPMIIGIVTIVVSVVVNTWIVSKQKVIQEDVMHLKDKRIKLMDEILNSMKVLKLYAWENQFKNQAEKIRSGEITLLKKVYHLFAISETIMGVAPFLSNVAVFAVYLLVDRESVLDAKTAFVTLSLFNLMRIPLICMKLLIKNVVQIYISFERIHEFLLTDNLDESAMAINPDAEHAISIQDGTFTWDPSLQPSLWNLNANIPCGQLTAIVGPVGSGKSSLVSAILGEMQKVQGKITVKGTIAYVPQQAWIQNASIRDNILFGKAFNKRRYRQVVKACQLDRDLSILEAGDLTEIGEKGINLSGGQKQRVSLARAVYSQLDIYLFDDPLSAVDAHVGKAIFENVLSSKGLLAGRTRILVTHGINWLSQVDRVFVLMNGRISEQGSYNELVSHNGPFAKFLQEYSNDTDNQNDDSEVEATTADKNHQSEASTKEHEEDEIKGGERRMSKNTIIWDTLFLDNGNTCHVRDSGVGESPDATGITTLDAREGKLIVEETLQTGRVKTDVFLTFGRAAGLCVLLIAFLVFLFNR</sequence>
<evidence type="ECO:0000259" key="12">
    <source>
        <dbReference type="PROSITE" id="PS50929"/>
    </source>
</evidence>
<dbReference type="GO" id="GO:0140359">
    <property type="term" value="F:ABC-type transporter activity"/>
    <property type="evidence" value="ECO:0007669"/>
    <property type="project" value="InterPro"/>
</dbReference>
<dbReference type="Gene3D" id="1.20.1560.10">
    <property type="entry name" value="ABC transporter type 1, transmembrane domain"/>
    <property type="match status" value="1"/>
</dbReference>
<gene>
    <name evidence="13" type="ORF">CUNI_LOCUS12467</name>
</gene>
<dbReference type="Pfam" id="PF00005">
    <property type="entry name" value="ABC_tran"/>
    <property type="match status" value="1"/>
</dbReference>
<dbReference type="PANTHER" id="PTHR24223:SF443">
    <property type="entry name" value="MULTIDRUG-RESISTANCE LIKE PROTEIN 1, ISOFORM I"/>
    <property type="match status" value="1"/>
</dbReference>
<dbReference type="EMBL" id="CAJHNH020002492">
    <property type="protein sequence ID" value="CAG5126909.1"/>
    <property type="molecule type" value="Genomic_DNA"/>
</dbReference>
<evidence type="ECO:0000256" key="10">
    <source>
        <dbReference type="SAM" id="Phobius"/>
    </source>
</evidence>
<dbReference type="Pfam" id="PF00664">
    <property type="entry name" value="ABC_membrane"/>
    <property type="match status" value="1"/>
</dbReference>
<keyword evidence="2" id="KW-0813">Transport</keyword>
<dbReference type="OrthoDB" id="6500128at2759"/>
<accession>A0A8S3ZCL6</accession>
<dbReference type="Proteomes" id="UP000678393">
    <property type="component" value="Unassembled WGS sequence"/>
</dbReference>
<evidence type="ECO:0000256" key="6">
    <source>
        <dbReference type="ARBA" id="ARBA00022840"/>
    </source>
</evidence>
<proteinExistence type="predicted"/>
<dbReference type="FunFam" id="3.40.50.300:FF:000293">
    <property type="entry name" value="ATP binding cassette subfamily C member 1"/>
    <property type="match status" value="1"/>
</dbReference>
<feature type="domain" description="ABC transmembrane type-1" evidence="12">
    <location>
        <begin position="1"/>
        <end position="231"/>
    </location>
</feature>
<feature type="domain" description="ABC transporter" evidence="11">
    <location>
        <begin position="275"/>
        <end position="499"/>
    </location>
</feature>
<evidence type="ECO:0000256" key="4">
    <source>
        <dbReference type="ARBA" id="ARBA00022737"/>
    </source>
</evidence>
<evidence type="ECO:0000259" key="11">
    <source>
        <dbReference type="PROSITE" id="PS50893"/>
    </source>
</evidence>
<dbReference type="PROSITE" id="PS00211">
    <property type="entry name" value="ABC_TRANSPORTER_1"/>
    <property type="match status" value="1"/>
</dbReference>
<feature type="compositionally biased region" description="Basic and acidic residues" evidence="9">
    <location>
        <begin position="517"/>
        <end position="541"/>
    </location>
</feature>
<dbReference type="SUPFAM" id="SSF90123">
    <property type="entry name" value="ABC transporter transmembrane region"/>
    <property type="match status" value="1"/>
</dbReference>
<feature type="non-terminal residue" evidence="13">
    <location>
        <position position="1"/>
    </location>
</feature>
<evidence type="ECO:0000256" key="3">
    <source>
        <dbReference type="ARBA" id="ARBA00022692"/>
    </source>
</evidence>
<keyword evidence="14" id="KW-1185">Reference proteome</keyword>
<dbReference type="CDD" id="cd03250">
    <property type="entry name" value="ABCC_MRP_domain1"/>
    <property type="match status" value="1"/>
</dbReference>
<evidence type="ECO:0000256" key="8">
    <source>
        <dbReference type="ARBA" id="ARBA00023136"/>
    </source>
</evidence>
<dbReference type="InterPro" id="IPR027417">
    <property type="entry name" value="P-loop_NTPase"/>
</dbReference>
<dbReference type="InterPro" id="IPR036640">
    <property type="entry name" value="ABC1_TM_sf"/>
</dbReference>
<dbReference type="PROSITE" id="PS50893">
    <property type="entry name" value="ABC_TRANSPORTER_2"/>
    <property type="match status" value="1"/>
</dbReference>
<reference evidence="13" key="1">
    <citation type="submission" date="2021-04" db="EMBL/GenBank/DDBJ databases">
        <authorList>
            <consortium name="Molecular Ecology Group"/>
        </authorList>
    </citation>
    <scope>NUCLEOTIDE SEQUENCE</scope>
</reference>
<protein>
    <submittedName>
        <fullName evidence="13">Uncharacterized protein</fullName>
    </submittedName>
</protein>
<organism evidence="13 14">
    <name type="scientific">Candidula unifasciata</name>
    <dbReference type="NCBI Taxonomy" id="100452"/>
    <lineage>
        <taxon>Eukaryota</taxon>
        <taxon>Metazoa</taxon>
        <taxon>Spiralia</taxon>
        <taxon>Lophotrochozoa</taxon>
        <taxon>Mollusca</taxon>
        <taxon>Gastropoda</taxon>
        <taxon>Heterobranchia</taxon>
        <taxon>Euthyneura</taxon>
        <taxon>Panpulmonata</taxon>
        <taxon>Eupulmonata</taxon>
        <taxon>Stylommatophora</taxon>
        <taxon>Helicina</taxon>
        <taxon>Helicoidea</taxon>
        <taxon>Geomitridae</taxon>
        <taxon>Candidula</taxon>
    </lineage>
</organism>
<comment type="caution">
    <text evidence="13">The sequence shown here is derived from an EMBL/GenBank/DDBJ whole genome shotgun (WGS) entry which is preliminary data.</text>
</comment>
<dbReference type="PANTHER" id="PTHR24223">
    <property type="entry name" value="ATP-BINDING CASSETTE SUB-FAMILY C"/>
    <property type="match status" value="1"/>
</dbReference>
<name>A0A8S3ZCL6_9EUPU</name>
<comment type="subcellular location">
    <subcellularLocation>
        <location evidence="1">Vacuole membrane</location>
        <topology evidence="1">Multi-pass membrane protein</topology>
    </subcellularLocation>
</comment>
<dbReference type="GO" id="GO:0016887">
    <property type="term" value="F:ATP hydrolysis activity"/>
    <property type="evidence" value="ECO:0007669"/>
    <property type="project" value="InterPro"/>
</dbReference>
<keyword evidence="5" id="KW-0547">Nucleotide-binding</keyword>
<keyword evidence="4" id="KW-0677">Repeat</keyword>
<evidence type="ECO:0000256" key="5">
    <source>
        <dbReference type="ARBA" id="ARBA00022741"/>
    </source>
</evidence>
<dbReference type="InterPro" id="IPR011527">
    <property type="entry name" value="ABC1_TM_dom"/>
</dbReference>
<dbReference type="Gene3D" id="3.40.50.300">
    <property type="entry name" value="P-loop containing nucleotide triphosphate hydrolases"/>
    <property type="match status" value="1"/>
</dbReference>
<dbReference type="GO" id="GO:0005774">
    <property type="term" value="C:vacuolar membrane"/>
    <property type="evidence" value="ECO:0007669"/>
    <property type="project" value="UniProtKB-SubCell"/>
</dbReference>
<dbReference type="InterPro" id="IPR017871">
    <property type="entry name" value="ABC_transporter-like_CS"/>
</dbReference>